<dbReference type="Pfam" id="PF00534">
    <property type="entry name" value="Glycos_transf_1"/>
    <property type="match status" value="1"/>
</dbReference>
<dbReference type="InterPro" id="IPR028098">
    <property type="entry name" value="Glyco_trans_4-like_N"/>
</dbReference>
<keyword evidence="3" id="KW-0808">Transferase</keyword>
<feature type="domain" description="Glycosyl transferase family 1" evidence="1">
    <location>
        <begin position="228"/>
        <end position="365"/>
    </location>
</feature>
<dbReference type="EMBL" id="AY654590">
    <property type="protein sequence ID" value="AAV74375.1"/>
    <property type="molecule type" value="Genomic_DNA"/>
</dbReference>
<dbReference type="PANTHER" id="PTHR12526">
    <property type="entry name" value="GLYCOSYLTRANSFERASE"/>
    <property type="match status" value="1"/>
</dbReference>
<name>Q4KZ25_ECOLX</name>
<dbReference type="Pfam" id="PF13439">
    <property type="entry name" value="Glyco_transf_4"/>
    <property type="match status" value="1"/>
</dbReference>
<dbReference type="GO" id="GO:0016757">
    <property type="term" value="F:glycosyltransferase activity"/>
    <property type="evidence" value="ECO:0007669"/>
    <property type="project" value="InterPro"/>
</dbReference>
<organism evidence="3">
    <name type="scientific">Escherichia coli</name>
    <dbReference type="NCBI Taxonomy" id="562"/>
    <lineage>
        <taxon>Bacteria</taxon>
        <taxon>Pseudomonadati</taxon>
        <taxon>Pseudomonadota</taxon>
        <taxon>Gammaproteobacteria</taxon>
        <taxon>Enterobacterales</taxon>
        <taxon>Enterobacteriaceae</taxon>
        <taxon>Escherichia</taxon>
    </lineage>
</organism>
<dbReference type="PANTHER" id="PTHR12526:SF638">
    <property type="entry name" value="SPORE COAT PROTEIN SA"/>
    <property type="match status" value="1"/>
</dbReference>
<dbReference type="GO" id="GO:1901135">
    <property type="term" value="P:carbohydrate derivative metabolic process"/>
    <property type="evidence" value="ECO:0007669"/>
    <property type="project" value="UniProtKB-ARBA"/>
</dbReference>
<dbReference type="CAZy" id="GT4">
    <property type="family name" value="Glycosyltransferase Family 4"/>
</dbReference>
<reference evidence="3" key="1">
    <citation type="journal article" date="2005" name="FEMS Microbiol. Lett.">
        <title>Characterization of the Escherichia coli O59 and O155 O-antigen gene clusters: the atypical wzx genes are evolutionary related.</title>
        <authorList>
            <person name="Guo H."/>
            <person name="Kong Q."/>
            <person name="Cheng J."/>
            <person name="Wang L."/>
            <person name="Feng L."/>
        </authorList>
    </citation>
    <scope>NUCLEOTIDE SEQUENCE</scope>
</reference>
<proteinExistence type="predicted"/>
<sequence length="403" mass="46307">MKILIVNTFFYPNEIGGAEFSCKVLAEALAERGHDVSVLSTTNGESRQTRLGKLKLYYLKLSNVFWHGKSKKQGAIKGIIWHAMDSFNPIMFFKLLKLFKEIRPDVIHTNNIVGFSCSLWFAALVLNIPVVHTLRDYYLKCYRSCMRKNNKNCDSQCVACKLLTTPRKIISSNVNAVIGNSQYMINSHLKNNYFSNTPMKKVIFNAWNPSTDLQKHQNLLWQRVEHARFGFIGRITEEKGIELLLRSFKNIKNQPFSNKISLIVAGEGDDNYIKKLSDEYSDTDGILFVGKVEPEDFYKRIDFTIVPSLWEEPLARVVFESFFFSLPVLTTARGGNAEVVKHGQNGFIFSETVESLSATMQMALNVNYIEMSKAAFYSRLKFTNENLVSSYENIYRRIKHEEK</sequence>
<dbReference type="InterPro" id="IPR001296">
    <property type="entry name" value="Glyco_trans_1"/>
</dbReference>
<evidence type="ECO:0000259" key="1">
    <source>
        <dbReference type="Pfam" id="PF00534"/>
    </source>
</evidence>
<protein>
    <submittedName>
        <fullName evidence="3">Glycosyltransferase</fullName>
    </submittedName>
</protein>
<dbReference type="SUPFAM" id="SSF53756">
    <property type="entry name" value="UDP-Glycosyltransferase/glycogen phosphorylase"/>
    <property type="match status" value="1"/>
</dbReference>
<accession>Q4KZ25</accession>
<dbReference type="RefSeq" id="WP_023154843.1">
    <property type="nucleotide sequence ID" value="NZ_CAJSHW010000004.1"/>
</dbReference>
<feature type="domain" description="Glycosyltransferase subfamily 4-like N-terminal" evidence="2">
    <location>
        <begin position="15"/>
        <end position="149"/>
    </location>
</feature>
<dbReference type="Gene3D" id="3.40.50.2000">
    <property type="entry name" value="Glycogen Phosphorylase B"/>
    <property type="match status" value="2"/>
</dbReference>
<evidence type="ECO:0000313" key="3">
    <source>
        <dbReference type="EMBL" id="AAV74375.1"/>
    </source>
</evidence>
<dbReference type="AlphaFoldDB" id="Q4KZ25"/>
<dbReference type="CDD" id="cd03823">
    <property type="entry name" value="GT4_ExpE7-like"/>
    <property type="match status" value="1"/>
</dbReference>
<evidence type="ECO:0000259" key="2">
    <source>
        <dbReference type="Pfam" id="PF13439"/>
    </source>
</evidence>